<dbReference type="EMBL" id="BSFQ01000004">
    <property type="protein sequence ID" value="GLL10124.1"/>
    <property type="molecule type" value="Genomic_DNA"/>
</dbReference>
<name>A0A9W6NUS7_9PSEU</name>
<reference evidence="2" key="1">
    <citation type="journal article" date="2014" name="Int. J. Syst. Evol. Microbiol.">
        <title>Complete genome sequence of Corynebacterium casei LMG S-19264T (=DSM 44701T), isolated from a smear-ripened cheese.</title>
        <authorList>
            <consortium name="US DOE Joint Genome Institute (JGI-PGF)"/>
            <person name="Walter F."/>
            <person name="Albersmeier A."/>
            <person name="Kalinowski J."/>
            <person name="Ruckert C."/>
        </authorList>
    </citation>
    <scope>NUCLEOTIDE SEQUENCE</scope>
    <source>
        <strain evidence="2">VKM Ac-1069</strain>
    </source>
</reference>
<comment type="caution">
    <text evidence="2">The sequence shown here is derived from an EMBL/GenBank/DDBJ whole genome shotgun (WGS) entry which is preliminary data.</text>
</comment>
<protein>
    <submittedName>
        <fullName evidence="2">Uncharacterized protein</fullName>
    </submittedName>
</protein>
<accession>A0A9W6NUS7</accession>
<dbReference type="AlphaFoldDB" id="A0A9W6NUS7"/>
<sequence length="76" mass="7996">MFEKLRSLFGRPPTAEDDVRPDPATARTRETGGRPTQRGDAATTTGTGTTEDFVGRPAGQDEGMAGESGAEARRDG</sequence>
<organism evidence="2 3">
    <name type="scientific">Pseudonocardia halophobica</name>
    <dbReference type="NCBI Taxonomy" id="29401"/>
    <lineage>
        <taxon>Bacteria</taxon>
        <taxon>Bacillati</taxon>
        <taxon>Actinomycetota</taxon>
        <taxon>Actinomycetes</taxon>
        <taxon>Pseudonocardiales</taxon>
        <taxon>Pseudonocardiaceae</taxon>
        <taxon>Pseudonocardia</taxon>
    </lineage>
</organism>
<gene>
    <name evidence="2" type="ORF">GCM10017577_12640</name>
</gene>
<proteinExistence type="predicted"/>
<feature type="compositionally biased region" description="Basic and acidic residues" evidence="1">
    <location>
        <begin position="17"/>
        <end position="32"/>
    </location>
</feature>
<evidence type="ECO:0000313" key="2">
    <source>
        <dbReference type="EMBL" id="GLL10124.1"/>
    </source>
</evidence>
<evidence type="ECO:0000313" key="3">
    <source>
        <dbReference type="Proteomes" id="UP001143463"/>
    </source>
</evidence>
<dbReference type="Proteomes" id="UP001143463">
    <property type="component" value="Unassembled WGS sequence"/>
</dbReference>
<feature type="region of interest" description="Disordered" evidence="1">
    <location>
        <begin position="1"/>
        <end position="76"/>
    </location>
</feature>
<keyword evidence="3" id="KW-1185">Reference proteome</keyword>
<reference evidence="2" key="2">
    <citation type="submission" date="2023-01" db="EMBL/GenBank/DDBJ databases">
        <authorList>
            <person name="Sun Q."/>
            <person name="Evtushenko L."/>
        </authorList>
    </citation>
    <scope>NUCLEOTIDE SEQUENCE</scope>
    <source>
        <strain evidence="2">VKM Ac-1069</strain>
    </source>
</reference>
<dbReference type="RefSeq" id="WP_037052739.1">
    <property type="nucleotide sequence ID" value="NZ_BAAAUZ010000001.1"/>
</dbReference>
<evidence type="ECO:0000256" key="1">
    <source>
        <dbReference type="SAM" id="MobiDB-lite"/>
    </source>
</evidence>